<dbReference type="Proteomes" id="UP000204391">
    <property type="component" value="Chromosome"/>
</dbReference>
<dbReference type="KEGG" id="vne:CFK40_05380"/>
<protein>
    <submittedName>
        <fullName evidence="1">Uncharacterized protein</fullName>
    </submittedName>
</protein>
<dbReference type="OrthoDB" id="2676051at2"/>
<name>A0A221MA46_9BACI</name>
<keyword evidence="2" id="KW-1185">Reference proteome</keyword>
<accession>A0A221MA46</accession>
<organism evidence="1 2">
    <name type="scientific">Virgibacillus necropolis</name>
    <dbReference type="NCBI Taxonomy" id="163877"/>
    <lineage>
        <taxon>Bacteria</taxon>
        <taxon>Bacillati</taxon>
        <taxon>Bacillota</taxon>
        <taxon>Bacilli</taxon>
        <taxon>Bacillales</taxon>
        <taxon>Bacillaceae</taxon>
        <taxon>Virgibacillus</taxon>
    </lineage>
</organism>
<proteinExistence type="predicted"/>
<evidence type="ECO:0000313" key="1">
    <source>
        <dbReference type="EMBL" id="ASN04480.1"/>
    </source>
</evidence>
<dbReference type="AlphaFoldDB" id="A0A221MA46"/>
<gene>
    <name evidence="1" type="ORF">CFK40_05380</name>
</gene>
<reference evidence="1 2" key="1">
    <citation type="journal article" date="2003" name="Int. J. Syst. Evol. Microbiol.">
        <title>Virgibacillus carmonensis sp. nov., Virgibacillus necropolis sp. nov. and Virgibacillus picturae sp. nov., three novel species isolated from deteriorated mural paintings, transfer of the species of the genus salibacillus to Virgibacillus, as Virgibacillus marismortui comb. nov. and Virgibacillus salexigens comb. nov., and emended description of the genus Virgibacillus.</title>
        <authorList>
            <person name="Heyrman J."/>
            <person name="Logan N.A."/>
            <person name="Busse H.J."/>
            <person name="Balcaen A."/>
            <person name="Lebbe L."/>
            <person name="Rodriguez-Diaz M."/>
            <person name="Swings J."/>
            <person name="De Vos P."/>
        </authorList>
    </citation>
    <scope>NUCLEOTIDE SEQUENCE [LARGE SCALE GENOMIC DNA]</scope>
    <source>
        <strain evidence="1 2">LMG 19488</strain>
    </source>
</reference>
<evidence type="ECO:0000313" key="2">
    <source>
        <dbReference type="Proteomes" id="UP000204391"/>
    </source>
</evidence>
<dbReference type="EMBL" id="CP022437">
    <property type="protein sequence ID" value="ASN04480.1"/>
    <property type="molecule type" value="Genomic_DNA"/>
</dbReference>
<sequence>MRNPIIIARDKQQSNQLEIKRMSIYRQSKIIEATDEQDQTYYIFFYKDHYLNYVTPEKTSIRSHVIDSFKKGVTLISPHPLIETVVSPYPHFKKQNSDDLFKQFLKHHSLQETALIASYFESFIKKDELTDFIETLFYKERRDGKLLSCYRILHILKDIAPNHTIVSNFSRDLQFMRYDELYKNADAITLARDPIYMEKRLYSSKHNDQPFQKLIAIYKEQNRWVDLIAIHITRVVHTQKTDDYHALKSLVVEHYDDLNMLDVLEDLYARGLTIKPLQQDLLNCSLEHAKLEDVLTLINKHKLTLQPFQSQKLINLVKQKGITSGSIPPEALQKLVLTLFESKDDQASDILHQAVSSLLADHTLMYIQEWVQPLKDIPLRESILQKVDEMNLIAEDPNQQQRLGELYYYFNQPNKAIECISFDMELNAEDPKPVQWLAKLYHELGMEAEHKAFQQLYIDMVKRS</sequence>
<dbReference type="RefSeq" id="WP_089531265.1">
    <property type="nucleotide sequence ID" value="NZ_CP022437.1"/>
</dbReference>